<feature type="transmembrane region" description="Helical" evidence="5">
    <location>
        <begin position="423"/>
        <end position="443"/>
    </location>
</feature>
<organism evidence="6 7">
    <name type="scientific">Scytonema hofmannii PCC 7110</name>
    <dbReference type="NCBI Taxonomy" id="128403"/>
    <lineage>
        <taxon>Bacteria</taxon>
        <taxon>Bacillati</taxon>
        <taxon>Cyanobacteriota</taxon>
        <taxon>Cyanophyceae</taxon>
        <taxon>Nostocales</taxon>
        <taxon>Scytonemataceae</taxon>
        <taxon>Scytonema</taxon>
    </lineage>
</organism>
<feature type="transmembrane region" description="Helical" evidence="5">
    <location>
        <begin position="137"/>
        <end position="158"/>
    </location>
</feature>
<dbReference type="STRING" id="128403.WA1_05700"/>
<dbReference type="GO" id="GO:0016020">
    <property type="term" value="C:membrane"/>
    <property type="evidence" value="ECO:0007669"/>
    <property type="project" value="UniProtKB-SubCell"/>
</dbReference>
<dbReference type="Pfam" id="PF13520">
    <property type="entry name" value="AA_permease_2"/>
    <property type="match status" value="1"/>
</dbReference>
<feature type="transmembrane region" description="Helical" evidence="5">
    <location>
        <begin position="21"/>
        <end position="41"/>
    </location>
</feature>
<dbReference type="PIRSF" id="PIRSF006060">
    <property type="entry name" value="AA_transporter"/>
    <property type="match status" value="1"/>
</dbReference>
<gene>
    <name evidence="6" type="ORF">WA1_05700</name>
</gene>
<comment type="caution">
    <text evidence="6">The sequence shown here is derived from an EMBL/GenBank/DDBJ whole genome shotgun (WGS) entry which is preliminary data.</text>
</comment>
<dbReference type="AlphaFoldDB" id="A0A139WTN4"/>
<feature type="transmembrane region" description="Helical" evidence="5">
    <location>
        <begin position="336"/>
        <end position="354"/>
    </location>
</feature>
<name>A0A139WTN4_9CYAN</name>
<reference evidence="6 7" key="1">
    <citation type="journal article" date="2013" name="Genome Biol. Evol.">
        <title>Genomes of Stigonematalean cyanobacteria (subsection V) and the evolution of oxygenic photosynthesis from prokaryotes to plastids.</title>
        <authorList>
            <person name="Dagan T."/>
            <person name="Roettger M."/>
            <person name="Stucken K."/>
            <person name="Landan G."/>
            <person name="Koch R."/>
            <person name="Major P."/>
            <person name="Gould S.B."/>
            <person name="Goremykin V.V."/>
            <person name="Rippka R."/>
            <person name="Tandeau de Marsac N."/>
            <person name="Gugger M."/>
            <person name="Lockhart P.J."/>
            <person name="Allen J.F."/>
            <person name="Brune I."/>
            <person name="Maus I."/>
            <person name="Puhler A."/>
            <person name="Martin W.F."/>
        </authorList>
    </citation>
    <scope>NUCLEOTIDE SEQUENCE [LARGE SCALE GENOMIC DNA]</scope>
    <source>
        <strain evidence="6 7">PCC 7110</strain>
    </source>
</reference>
<dbReference type="Proteomes" id="UP000076925">
    <property type="component" value="Unassembled WGS sequence"/>
</dbReference>
<feature type="transmembrane region" description="Helical" evidence="5">
    <location>
        <begin position="288"/>
        <end position="315"/>
    </location>
</feature>
<keyword evidence="7" id="KW-1185">Reference proteome</keyword>
<evidence type="ECO:0000256" key="2">
    <source>
        <dbReference type="ARBA" id="ARBA00022692"/>
    </source>
</evidence>
<feature type="transmembrane region" description="Helical" evidence="5">
    <location>
        <begin position="56"/>
        <end position="78"/>
    </location>
</feature>
<keyword evidence="4 5" id="KW-0472">Membrane</keyword>
<feature type="transmembrane region" description="Helical" evidence="5">
    <location>
        <begin position="238"/>
        <end position="258"/>
    </location>
</feature>
<dbReference type="InterPro" id="IPR002293">
    <property type="entry name" value="AA/rel_permease1"/>
</dbReference>
<comment type="subcellular location">
    <subcellularLocation>
        <location evidence="1">Membrane</location>
        <topology evidence="1">Multi-pass membrane protein</topology>
    </subcellularLocation>
</comment>
<evidence type="ECO:0000256" key="4">
    <source>
        <dbReference type="ARBA" id="ARBA00023136"/>
    </source>
</evidence>
<proteinExistence type="predicted"/>
<dbReference type="PANTHER" id="PTHR11785:SF512">
    <property type="entry name" value="SOBREMESA, ISOFORM B"/>
    <property type="match status" value="1"/>
</dbReference>
<accession>A0A139WTN4</accession>
<protein>
    <submittedName>
        <fullName evidence="6">Amino acid permease</fullName>
    </submittedName>
</protein>
<feature type="transmembrane region" description="Helical" evidence="5">
    <location>
        <begin position="366"/>
        <end position="386"/>
    </location>
</feature>
<feature type="transmembrane region" description="Helical" evidence="5">
    <location>
        <begin position="204"/>
        <end position="226"/>
    </location>
</feature>
<dbReference type="GO" id="GO:0015179">
    <property type="term" value="F:L-amino acid transmembrane transporter activity"/>
    <property type="evidence" value="ECO:0007669"/>
    <property type="project" value="TreeGrafter"/>
</dbReference>
<evidence type="ECO:0000313" key="7">
    <source>
        <dbReference type="Proteomes" id="UP000076925"/>
    </source>
</evidence>
<keyword evidence="3 5" id="KW-1133">Transmembrane helix</keyword>
<evidence type="ECO:0000256" key="3">
    <source>
        <dbReference type="ARBA" id="ARBA00022989"/>
    </source>
</evidence>
<dbReference type="EMBL" id="ANNX02000050">
    <property type="protein sequence ID" value="KYC35791.1"/>
    <property type="molecule type" value="Genomic_DNA"/>
</dbReference>
<sequence length="453" mass="48138">MTGNFQVIDFMVTKVSLPKPTLSTLDAIALIVGMVVGAGIFQTPALVAGNTANPGVALLVWLLGGGMSLIGALCYAELTTAYPHAGGTYHYLLRAFGKIPAFLFAWARMTVIQTGSIVLMAFVFGDYASQLLRLGEYSSAIYAAGVVLCLTGLNVLGVQQGKQTQNWLTIAKVLGLLLVVIVGIAFAKPVVVSNPTATPPQTQLGLAMIFVLLTYGGWNEAAYISAEVRQGKRNMVRVLLGSIAIITVIYLLINFAYLQGLGLTGLAGSEAPAADLMRRAVGENGARFVSILVAVSALGAANATIFTGARTNYALGQDFSIFGFMGRWQERRSTPINALLVQGAISLGLVILGAVTRKGFATMVDYTAPVFWFFFLLSGVALLVLRSREPDVPRPFRVPAYPLIPLLFCAICGYLLYSSVTYAGIGGSIGVVVLLTGIPLLFFNRERSTSTNL</sequence>
<dbReference type="Gene3D" id="1.20.1740.10">
    <property type="entry name" value="Amino acid/polyamine transporter I"/>
    <property type="match status" value="1"/>
</dbReference>
<evidence type="ECO:0000256" key="1">
    <source>
        <dbReference type="ARBA" id="ARBA00004141"/>
    </source>
</evidence>
<evidence type="ECO:0000313" key="6">
    <source>
        <dbReference type="EMBL" id="KYC35791.1"/>
    </source>
</evidence>
<feature type="transmembrane region" description="Helical" evidence="5">
    <location>
        <begin position="398"/>
        <end position="417"/>
    </location>
</feature>
<feature type="transmembrane region" description="Helical" evidence="5">
    <location>
        <begin position="170"/>
        <end position="192"/>
    </location>
</feature>
<keyword evidence="2 5" id="KW-0812">Transmembrane</keyword>
<feature type="transmembrane region" description="Helical" evidence="5">
    <location>
        <begin position="99"/>
        <end position="125"/>
    </location>
</feature>
<dbReference type="PANTHER" id="PTHR11785">
    <property type="entry name" value="AMINO ACID TRANSPORTER"/>
    <property type="match status" value="1"/>
</dbReference>
<evidence type="ECO:0000256" key="5">
    <source>
        <dbReference type="SAM" id="Phobius"/>
    </source>
</evidence>
<dbReference type="InterPro" id="IPR050598">
    <property type="entry name" value="AminoAcid_Transporter"/>
</dbReference>